<accession>A0A9W6VT83</accession>
<name>A0A9W6VT83_9ACTN</name>
<keyword evidence="3 5" id="KW-1133">Transmembrane helix</keyword>
<comment type="caution">
    <text evidence="7">The sequence shown here is derived from an EMBL/GenBank/DDBJ whole genome shotgun (WGS) entry which is preliminary data.</text>
</comment>
<dbReference type="EMBL" id="BSTK01000003">
    <property type="protein sequence ID" value="GLY84203.1"/>
    <property type="molecule type" value="Genomic_DNA"/>
</dbReference>
<feature type="transmembrane region" description="Helical" evidence="5">
    <location>
        <begin position="142"/>
        <end position="161"/>
    </location>
</feature>
<sequence>MSYSQLLSACLGLATASLLVIAGAAKIVSPGQLARALKEVPFGGMVTTGTVRGLAFGEVATAVLLIVPGMRSVGAALAGLLGLCFAGVGIAGWLRRATTACGCFGTGRGRPLGPVNVAFGLFVIAAAVVNAGAPKIADPSRYFRVSVIGVSALTLALCLWTHRRLVRELTRPLPSSR</sequence>
<evidence type="ECO:0000256" key="3">
    <source>
        <dbReference type="ARBA" id="ARBA00022989"/>
    </source>
</evidence>
<keyword evidence="4 5" id="KW-0472">Membrane</keyword>
<reference evidence="7" key="1">
    <citation type="submission" date="2023-03" db="EMBL/GenBank/DDBJ databases">
        <title>Actinoallomurus iriomotensis NBRC 103684.</title>
        <authorList>
            <person name="Ichikawa N."/>
            <person name="Sato H."/>
            <person name="Tonouchi N."/>
        </authorList>
    </citation>
    <scope>NUCLEOTIDE SEQUENCE</scope>
    <source>
        <strain evidence="7">NBRC 103684</strain>
    </source>
</reference>
<keyword evidence="2 5" id="KW-0812">Transmembrane</keyword>
<evidence type="ECO:0000259" key="6">
    <source>
        <dbReference type="Pfam" id="PF07291"/>
    </source>
</evidence>
<dbReference type="Pfam" id="PF07291">
    <property type="entry name" value="MauE"/>
    <property type="match status" value="1"/>
</dbReference>
<evidence type="ECO:0000256" key="1">
    <source>
        <dbReference type="ARBA" id="ARBA00004141"/>
    </source>
</evidence>
<feature type="transmembrane region" description="Helical" evidence="5">
    <location>
        <begin position="115"/>
        <end position="136"/>
    </location>
</feature>
<dbReference type="GO" id="GO:0030416">
    <property type="term" value="P:methylamine metabolic process"/>
    <property type="evidence" value="ECO:0007669"/>
    <property type="project" value="InterPro"/>
</dbReference>
<comment type="subcellular location">
    <subcellularLocation>
        <location evidence="1">Membrane</location>
        <topology evidence="1">Multi-pass membrane protein</topology>
    </subcellularLocation>
</comment>
<evidence type="ECO:0000256" key="4">
    <source>
        <dbReference type="ARBA" id="ARBA00023136"/>
    </source>
</evidence>
<dbReference type="InterPro" id="IPR009908">
    <property type="entry name" value="Methylamine_util_MauE"/>
</dbReference>
<evidence type="ECO:0000313" key="8">
    <source>
        <dbReference type="Proteomes" id="UP001165074"/>
    </source>
</evidence>
<evidence type="ECO:0000256" key="2">
    <source>
        <dbReference type="ARBA" id="ARBA00022692"/>
    </source>
</evidence>
<feature type="transmembrane region" description="Helical" evidence="5">
    <location>
        <begin position="73"/>
        <end position="94"/>
    </location>
</feature>
<dbReference type="GO" id="GO:0016020">
    <property type="term" value="C:membrane"/>
    <property type="evidence" value="ECO:0007669"/>
    <property type="project" value="UniProtKB-SubCell"/>
</dbReference>
<evidence type="ECO:0000313" key="7">
    <source>
        <dbReference type="EMBL" id="GLY84203.1"/>
    </source>
</evidence>
<dbReference type="AlphaFoldDB" id="A0A9W6VT83"/>
<dbReference type="Proteomes" id="UP001165074">
    <property type="component" value="Unassembled WGS sequence"/>
</dbReference>
<feature type="domain" description="Methylamine utilisation protein MauE" evidence="6">
    <location>
        <begin position="6"/>
        <end position="129"/>
    </location>
</feature>
<protein>
    <recommendedName>
        <fullName evidence="6">Methylamine utilisation protein MauE domain-containing protein</fullName>
    </recommendedName>
</protein>
<proteinExistence type="predicted"/>
<keyword evidence="8" id="KW-1185">Reference proteome</keyword>
<gene>
    <name evidence="7" type="ORF">Airi02_021320</name>
</gene>
<evidence type="ECO:0000256" key="5">
    <source>
        <dbReference type="SAM" id="Phobius"/>
    </source>
</evidence>
<organism evidence="7 8">
    <name type="scientific">Actinoallomurus iriomotensis</name>
    <dbReference type="NCBI Taxonomy" id="478107"/>
    <lineage>
        <taxon>Bacteria</taxon>
        <taxon>Bacillati</taxon>
        <taxon>Actinomycetota</taxon>
        <taxon>Actinomycetes</taxon>
        <taxon>Streptosporangiales</taxon>
        <taxon>Thermomonosporaceae</taxon>
        <taxon>Actinoallomurus</taxon>
    </lineage>
</organism>